<proteinExistence type="predicted"/>
<dbReference type="RefSeq" id="WP_095509519.1">
    <property type="nucleotide sequence ID" value="NZ_MQWD01000001.1"/>
</dbReference>
<dbReference type="CDD" id="cd14251">
    <property type="entry name" value="PL-6"/>
    <property type="match status" value="1"/>
</dbReference>
<dbReference type="Proteomes" id="UP000216339">
    <property type="component" value="Unassembled WGS sequence"/>
</dbReference>
<protein>
    <recommendedName>
        <fullName evidence="5">Secretion system C-terminal sorting domain-containing protein</fullName>
    </recommendedName>
</protein>
<keyword evidence="4" id="KW-1185">Reference proteome</keyword>
<feature type="chain" id="PRO_5013035259" description="Secretion system C-terminal sorting domain-containing protein" evidence="2">
    <location>
        <begin position="19"/>
        <end position="575"/>
    </location>
</feature>
<sequence length="575" mass="61784">MRRLVLLASAALAVTAHAQADRYVTTAAELGAAVRAAQPGDTITMANGTWTDTPINFDADGVPGDSITLRAETPGGVVLTGSSNLSIGGDYLKVDGLRFEGGALPDGTPVIQFRRSSSDLANHSRLTNCTIVDYNPANVRTEYKWVSVYGRFNRVDHCAFTGKTNEGALLVVWLRDPPNDAPPAHRIDHNHFGPRPEFGDNGAETIRIGTSSRSMQDANVVVERNLFTETNGEIEVISNKSGGNVFRSNTFRRVRATLTLRHGNRATVEGNFFLGEGVSGTGGVRIIGEDHRVVNNYFMGLRGTGYSAALSMVQGVPNSPLNRYFQVKRPVVAHNTFVDTDRTFVIGVGNSSDQSLPPEDITVVDNAVQTRLSAPILEVDLEPVGTSNWSGNVFFGRPDDFPEGVTFVDPELEEGDGGLFRPSATSPLLDAAVAAFAPDADMDGQARAVPDVGADEVSADPRTRGPLSAADVGPSYPVQTATEERPERPESRLAPNFPNPFDSTTVLAFTLDRPGPARVRLFDIAGREVQRVLDGTFPAGMTEFILDGTALPTGTYLVVLEAEGRLDYRLVTLAR</sequence>
<dbReference type="OrthoDB" id="9767990at2"/>
<gene>
    <name evidence="3" type="ORF">BSZ37_05185</name>
</gene>
<dbReference type="InterPro" id="IPR039513">
    <property type="entry name" value="PL-6"/>
</dbReference>
<keyword evidence="2" id="KW-0732">Signal</keyword>
<dbReference type="NCBIfam" id="TIGR04183">
    <property type="entry name" value="Por_Secre_tail"/>
    <property type="match status" value="1"/>
</dbReference>
<feature type="region of interest" description="Disordered" evidence="1">
    <location>
        <begin position="452"/>
        <end position="497"/>
    </location>
</feature>
<dbReference type="SUPFAM" id="SSF51126">
    <property type="entry name" value="Pectin lyase-like"/>
    <property type="match status" value="1"/>
</dbReference>
<evidence type="ECO:0000313" key="3">
    <source>
        <dbReference type="EMBL" id="PAP75876.1"/>
    </source>
</evidence>
<dbReference type="AlphaFoldDB" id="A0A271IXB3"/>
<dbReference type="InterPro" id="IPR012334">
    <property type="entry name" value="Pectin_lyas_fold"/>
</dbReference>
<reference evidence="3 4" key="1">
    <citation type="submission" date="2016-11" db="EMBL/GenBank/DDBJ databases">
        <title>Study of marine rhodopsin-containing bacteria.</title>
        <authorList>
            <person name="Yoshizawa S."/>
            <person name="Kumagai Y."/>
            <person name="Kogure K."/>
        </authorList>
    </citation>
    <scope>NUCLEOTIDE SEQUENCE [LARGE SCALE GENOMIC DNA]</scope>
    <source>
        <strain evidence="3 4">SAORIC-28</strain>
    </source>
</reference>
<dbReference type="SMR" id="A0A271IXB3"/>
<name>A0A271IXB3_9BACT</name>
<organism evidence="3 4">
    <name type="scientific">Rubrivirga marina</name>
    <dbReference type="NCBI Taxonomy" id="1196024"/>
    <lineage>
        <taxon>Bacteria</taxon>
        <taxon>Pseudomonadati</taxon>
        <taxon>Rhodothermota</taxon>
        <taxon>Rhodothermia</taxon>
        <taxon>Rhodothermales</taxon>
        <taxon>Rubricoccaceae</taxon>
        <taxon>Rubrivirga</taxon>
    </lineage>
</organism>
<evidence type="ECO:0000313" key="4">
    <source>
        <dbReference type="Proteomes" id="UP000216339"/>
    </source>
</evidence>
<evidence type="ECO:0000256" key="1">
    <source>
        <dbReference type="SAM" id="MobiDB-lite"/>
    </source>
</evidence>
<dbReference type="InterPro" id="IPR011050">
    <property type="entry name" value="Pectin_lyase_fold/virulence"/>
</dbReference>
<dbReference type="EMBL" id="MQWD01000001">
    <property type="protein sequence ID" value="PAP75876.1"/>
    <property type="molecule type" value="Genomic_DNA"/>
</dbReference>
<evidence type="ECO:0000256" key="2">
    <source>
        <dbReference type="SAM" id="SignalP"/>
    </source>
</evidence>
<evidence type="ECO:0008006" key="5">
    <source>
        <dbReference type="Google" id="ProtNLM"/>
    </source>
</evidence>
<dbReference type="Pfam" id="PF14592">
    <property type="entry name" value="Chondroitinas_B"/>
    <property type="match status" value="1"/>
</dbReference>
<dbReference type="Gene3D" id="2.160.20.10">
    <property type="entry name" value="Single-stranded right-handed beta-helix, Pectin lyase-like"/>
    <property type="match status" value="1"/>
</dbReference>
<dbReference type="InterPro" id="IPR026444">
    <property type="entry name" value="Secre_tail"/>
</dbReference>
<feature type="compositionally biased region" description="Basic and acidic residues" evidence="1">
    <location>
        <begin position="482"/>
        <end position="491"/>
    </location>
</feature>
<feature type="signal peptide" evidence="2">
    <location>
        <begin position="1"/>
        <end position="18"/>
    </location>
</feature>
<accession>A0A271IXB3</accession>
<comment type="caution">
    <text evidence="3">The sequence shown here is derived from an EMBL/GenBank/DDBJ whole genome shotgun (WGS) entry which is preliminary data.</text>
</comment>